<keyword evidence="4 7" id="KW-0812">Transmembrane</keyword>
<evidence type="ECO:0000256" key="4">
    <source>
        <dbReference type="ARBA" id="ARBA00022692"/>
    </source>
</evidence>
<evidence type="ECO:0000256" key="6">
    <source>
        <dbReference type="ARBA" id="ARBA00023136"/>
    </source>
</evidence>
<evidence type="ECO:0000313" key="8">
    <source>
        <dbReference type="EMBL" id="TVZ68217.1"/>
    </source>
</evidence>
<name>A0A542D6I9_SERFO</name>
<keyword evidence="3" id="KW-0813">Transport</keyword>
<feature type="transmembrane region" description="Helical" evidence="7">
    <location>
        <begin position="133"/>
        <end position="152"/>
    </location>
</feature>
<evidence type="ECO:0000256" key="7">
    <source>
        <dbReference type="SAM" id="Phobius"/>
    </source>
</evidence>
<keyword evidence="6 7" id="KW-0472">Membrane</keyword>
<feature type="transmembrane region" description="Helical" evidence="7">
    <location>
        <begin position="76"/>
        <end position="93"/>
    </location>
</feature>
<feature type="transmembrane region" description="Helical" evidence="7">
    <location>
        <begin position="346"/>
        <end position="368"/>
    </location>
</feature>
<dbReference type="PANTHER" id="PTHR42810:SF6">
    <property type="entry name" value="PURINE PERMEASE YBBY-RELATED"/>
    <property type="match status" value="1"/>
</dbReference>
<organism evidence="8">
    <name type="scientific">Serratia fonticola</name>
    <dbReference type="NCBI Taxonomy" id="47917"/>
    <lineage>
        <taxon>Bacteria</taxon>
        <taxon>Pseudomonadati</taxon>
        <taxon>Pseudomonadota</taxon>
        <taxon>Gammaproteobacteria</taxon>
        <taxon>Enterobacterales</taxon>
        <taxon>Yersiniaceae</taxon>
        <taxon>Serratia</taxon>
    </lineage>
</organism>
<reference evidence="8" key="1">
    <citation type="submission" date="2019-06" db="EMBL/GenBank/DDBJ databases">
        <authorList>
            <person name="Deangelis K."/>
            <person name="Huntemann M."/>
            <person name="Clum A."/>
            <person name="Pillay M."/>
            <person name="Palaniappan K."/>
            <person name="Varghese N."/>
            <person name="Mikhailova N."/>
            <person name="Stamatis D."/>
            <person name="Reddy T."/>
            <person name="Daum C."/>
            <person name="Shapiro N."/>
            <person name="Ivanova N."/>
            <person name="Kyrpides N."/>
            <person name="Woyke T."/>
        </authorList>
    </citation>
    <scope>NUCLEOTIDE SEQUENCE [LARGE SCALE GENOMIC DNA]</scope>
    <source>
        <strain evidence="8">128R</strain>
    </source>
</reference>
<feature type="transmembrane region" description="Helical" evidence="7">
    <location>
        <begin position="380"/>
        <end position="398"/>
    </location>
</feature>
<comment type="caution">
    <text evidence="8">The sequence shown here is derived from an EMBL/GenBank/DDBJ whole genome shotgun (WGS) entry which is preliminary data.</text>
</comment>
<dbReference type="InterPro" id="IPR006043">
    <property type="entry name" value="NCS2"/>
</dbReference>
<dbReference type="GO" id="GO:0042907">
    <property type="term" value="F:xanthine transmembrane transporter activity"/>
    <property type="evidence" value="ECO:0007669"/>
    <property type="project" value="TreeGrafter"/>
</dbReference>
<comment type="similarity">
    <text evidence="2">Belongs to the nucleobase:cation symporter-2 (NCS2) (TC 2.A.40) family.</text>
</comment>
<evidence type="ECO:0000256" key="3">
    <source>
        <dbReference type="ARBA" id="ARBA00022448"/>
    </source>
</evidence>
<protein>
    <submittedName>
        <fullName evidence="8">Xanthine/uracil permease</fullName>
    </submittedName>
</protein>
<dbReference type="Pfam" id="PF00860">
    <property type="entry name" value="Xan_ur_permease"/>
    <property type="match status" value="1"/>
</dbReference>
<dbReference type="EMBL" id="VISQ01000001">
    <property type="protein sequence ID" value="TVZ68217.1"/>
    <property type="molecule type" value="Genomic_DNA"/>
</dbReference>
<dbReference type="NCBIfam" id="NF008502">
    <property type="entry name" value="PRK11412.1"/>
    <property type="match status" value="1"/>
</dbReference>
<evidence type="ECO:0000256" key="5">
    <source>
        <dbReference type="ARBA" id="ARBA00022989"/>
    </source>
</evidence>
<feature type="transmembrane region" description="Helical" evidence="7">
    <location>
        <begin position="38"/>
        <end position="64"/>
    </location>
</feature>
<evidence type="ECO:0000256" key="2">
    <source>
        <dbReference type="ARBA" id="ARBA00008821"/>
    </source>
</evidence>
<accession>A0A542D6I9</accession>
<sequence>MNGLCASRSSWLSGLQWFFFIFCNTVVIPPTLQSAFNLSAGVTFCITQYTFISTALACLAQVFLGHRRAIMEGPTGLWWVTILTLTLAEAANGTPLPEIGGSLAVGILISGILTILIGASGLGFYLARLFRPAVMATFMFLLGAQLITIFMKGMLGLPFGVYTGVVTINYPAFYWALTVLLLIIAIIAFLPRAIGKYALLIGTLVGWGVYNWWFAPTGEPLTGSNWVLFPLGWPQELHWGIVISAVLTGLVNVSNNFAAIRGTDIFYADGPAGRSLFRRSFMVSGGLTCLAAPLGVVPFSPFVSSIGLLTQTQDSSQRSFIIGSVVFLLVGMLTPLAQFFCSIPLTVSSAVMLASYLPLLFSSVLFINKIELNSRNIYRLALPLFLGVFLMSMPSSFWQGVPITIRPLFSNGLLIGVLLAVLVENSIPWDKVKPR</sequence>
<dbReference type="AlphaFoldDB" id="A0A542D6I9"/>
<dbReference type="GO" id="GO:0005886">
    <property type="term" value="C:plasma membrane"/>
    <property type="evidence" value="ECO:0007669"/>
    <property type="project" value="TreeGrafter"/>
</dbReference>
<feature type="transmembrane region" description="Helical" evidence="7">
    <location>
        <begin position="172"/>
        <end position="190"/>
    </location>
</feature>
<reference evidence="8" key="2">
    <citation type="submission" date="2019-08" db="EMBL/GenBank/DDBJ databases">
        <title>Investigation of anaerobic lignin degradation for improved lignocellulosic biofuels.</title>
        <authorList>
            <person name="Deangelis K.PhD."/>
        </authorList>
    </citation>
    <scope>NUCLEOTIDE SEQUENCE [LARGE SCALE GENOMIC DNA]</scope>
    <source>
        <strain evidence="8">128R</strain>
    </source>
</reference>
<feature type="transmembrane region" description="Helical" evidence="7">
    <location>
        <begin position="320"/>
        <end position="340"/>
    </location>
</feature>
<proteinExistence type="inferred from homology"/>
<feature type="transmembrane region" description="Helical" evidence="7">
    <location>
        <begin position="197"/>
        <end position="215"/>
    </location>
</feature>
<keyword evidence="5 7" id="KW-1133">Transmembrane helix</keyword>
<feature type="transmembrane region" description="Helical" evidence="7">
    <location>
        <begin position="12"/>
        <end position="32"/>
    </location>
</feature>
<dbReference type="NCBIfam" id="NF037981">
    <property type="entry name" value="NCS2_1"/>
    <property type="match status" value="1"/>
</dbReference>
<feature type="transmembrane region" description="Helical" evidence="7">
    <location>
        <begin position="99"/>
        <end position="126"/>
    </location>
</feature>
<feature type="transmembrane region" description="Helical" evidence="7">
    <location>
        <begin position="404"/>
        <end position="423"/>
    </location>
</feature>
<evidence type="ECO:0000256" key="1">
    <source>
        <dbReference type="ARBA" id="ARBA00004141"/>
    </source>
</evidence>
<gene>
    <name evidence="8" type="ORF">FHU10_0643</name>
</gene>
<comment type="subcellular location">
    <subcellularLocation>
        <location evidence="1">Membrane</location>
        <topology evidence="1">Multi-pass membrane protein</topology>
    </subcellularLocation>
</comment>
<dbReference type="PANTHER" id="PTHR42810">
    <property type="entry name" value="PURINE PERMEASE C1399.01C-RELATED"/>
    <property type="match status" value="1"/>
</dbReference>
<dbReference type="OrthoDB" id="5597247at2"/>